<dbReference type="Proteomes" id="UP001283361">
    <property type="component" value="Unassembled WGS sequence"/>
</dbReference>
<gene>
    <name evidence="1" type="ORF">RRG08_047048</name>
</gene>
<evidence type="ECO:0000313" key="2">
    <source>
        <dbReference type="Proteomes" id="UP001283361"/>
    </source>
</evidence>
<proteinExistence type="predicted"/>
<reference evidence="1" key="1">
    <citation type="journal article" date="2023" name="G3 (Bethesda)">
        <title>A reference genome for the long-term kleptoplast-retaining sea slug Elysia crispata morphotype clarki.</title>
        <authorList>
            <person name="Eastman K.E."/>
            <person name="Pendleton A.L."/>
            <person name="Shaikh M.A."/>
            <person name="Suttiyut T."/>
            <person name="Ogas R."/>
            <person name="Tomko P."/>
            <person name="Gavelis G."/>
            <person name="Widhalm J.R."/>
            <person name="Wisecaver J.H."/>
        </authorList>
    </citation>
    <scope>NUCLEOTIDE SEQUENCE</scope>
    <source>
        <strain evidence="1">ECLA1</strain>
    </source>
</reference>
<accession>A0AAE1E6M0</accession>
<dbReference type="AlphaFoldDB" id="A0AAE1E6M0"/>
<keyword evidence="2" id="KW-1185">Reference proteome</keyword>
<sequence>MFLAVQDFQVFKYYLQQQSESANAYLRGGPHAQTVVPS</sequence>
<dbReference type="EMBL" id="JAWDGP010001093">
    <property type="protein sequence ID" value="KAK3794773.1"/>
    <property type="molecule type" value="Genomic_DNA"/>
</dbReference>
<comment type="caution">
    <text evidence="1">The sequence shown here is derived from an EMBL/GenBank/DDBJ whole genome shotgun (WGS) entry which is preliminary data.</text>
</comment>
<name>A0AAE1E6M0_9GAST</name>
<protein>
    <submittedName>
        <fullName evidence="1">Uncharacterized protein</fullName>
    </submittedName>
</protein>
<evidence type="ECO:0000313" key="1">
    <source>
        <dbReference type="EMBL" id="KAK3794773.1"/>
    </source>
</evidence>
<organism evidence="1 2">
    <name type="scientific">Elysia crispata</name>
    <name type="common">lettuce slug</name>
    <dbReference type="NCBI Taxonomy" id="231223"/>
    <lineage>
        <taxon>Eukaryota</taxon>
        <taxon>Metazoa</taxon>
        <taxon>Spiralia</taxon>
        <taxon>Lophotrochozoa</taxon>
        <taxon>Mollusca</taxon>
        <taxon>Gastropoda</taxon>
        <taxon>Heterobranchia</taxon>
        <taxon>Euthyneura</taxon>
        <taxon>Panpulmonata</taxon>
        <taxon>Sacoglossa</taxon>
        <taxon>Placobranchoidea</taxon>
        <taxon>Plakobranchidae</taxon>
        <taxon>Elysia</taxon>
    </lineage>
</organism>